<feature type="transmembrane region" description="Helical" evidence="2">
    <location>
        <begin position="116"/>
        <end position="138"/>
    </location>
</feature>
<name>A0A225DMY0_9BACT</name>
<sequence length="199" mass="22264">MAKVWLADYECEYDGDLPPVCMKCGADAETTARQSFRWHPSWVIVLIFIGVLIWAIVALILTKRMTVYAPLCAAHSRYFFKGRLAILVLVLGAVAYGIGAGVFGVNVMNGPNSPDWAPAVLILLIVGFFVGLVAAAIVSERLIRPAEITNNEIQLVGVSPEFVDAIRDQRRAEREERDRRREKGGGRRRNTRDDDERDY</sequence>
<accession>A0A225DMY0</accession>
<dbReference type="AlphaFoldDB" id="A0A225DMY0"/>
<keyword evidence="2" id="KW-0812">Transmembrane</keyword>
<evidence type="ECO:0000256" key="2">
    <source>
        <dbReference type="SAM" id="Phobius"/>
    </source>
</evidence>
<reference evidence="4" key="1">
    <citation type="submission" date="2017-06" db="EMBL/GenBank/DDBJ databases">
        <title>Genome analysis of Fimbriiglobus ruber SP5, the first member of the order Planctomycetales with confirmed chitinolytic capability.</title>
        <authorList>
            <person name="Ravin N.V."/>
            <person name="Rakitin A.L."/>
            <person name="Ivanova A.A."/>
            <person name="Beletsky A.V."/>
            <person name="Kulichevskaya I.S."/>
            <person name="Mardanov A.V."/>
            <person name="Dedysh S.N."/>
        </authorList>
    </citation>
    <scope>NUCLEOTIDE SEQUENCE [LARGE SCALE GENOMIC DNA]</scope>
    <source>
        <strain evidence="4">SP5</strain>
    </source>
</reference>
<feature type="transmembrane region" description="Helical" evidence="2">
    <location>
        <begin position="42"/>
        <end position="61"/>
    </location>
</feature>
<keyword evidence="2" id="KW-0472">Membrane</keyword>
<dbReference type="Proteomes" id="UP000214646">
    <property type="component" value="Unassembled WGS sequence"/>
</dbReference>
<keyword evidence="2" id="KW-1133">Transmembrane helix</keyword>
<dbReference type="EMBL" id="NIDE01000014">
    <property type="protein sequence ID" value="OWK37547.1"/>
    <property type="molecule type" value="Genomic_DNA"/>
</dbReference>
<organism evidence="3 4">
    <name type="scientific">Fimbriiglobus ruber</name>
    <dbReference type="NCBI Taxonomy" id="1908690"/>
    <lineage>
        <taxon>Bacteria</taxon>
        <taxon>Pseudomonadati</taxon>
        <taxon>Planctomycetota</taxon>
        <taxon>Planctomycetia</taxon>
        <taxon>Gemmatales</taxon>
        <taxon>Gemmataceae</taxon>
        <taxon>Fimbriiglobus</taxon>
    </lineage>
</organism>
<comment type="caution">
    <text evidence="3">The sequence shown here is derived from an EMBL/GenBank/DDBJ whole genome shotgun (WGS) entry which is preliminary data.</text>
</comment>
<proteinExistence type="predicted"/>
<protein>
    <submittedName>
        <fullName evidence="3">Uncharacterized protein</fullName>
    </submittedName>
</protein>
<evidence type="ECO:0000313" key="4">
    <source>
        <dbReference type="Proteomes" id="UP000214646"/>
    </source>
</evidence>
<feature type="region of interest" description="Disordered" evidence="1">
    <location>
        <begin position="169"/>
        <end position="199"/>
    </location>
</feature>
<evidence type="ECO:0000256" key="1">
    <source>
        <dbReference type="SAM" id="MobiDB-lite"/>
    </source>
</evidence>
<feature type="transmembrane region" description="Helical" evidence="2">
    <location>
        <begin position="82"/>
        <end position="104"/>
    </location>
</feature>
<evidence type="ECO:0000313" key="3">
    <source>
        <dbReference type="EMBL" id="OWK37547.1"/>
    </source>
</evidence>
<keyword evidence="4" id="KW-1185">Reference proteome</keyword>
<gene>
    <name evidence="3" type="ORF">FRUB_06667</name>
</gene>